<gene>
    <name evidence="2" type="ORF">K5L01_10870</name>
</gene>
<accession>A0ABT0SII0</accession>
<organism evidence="2 3">
    <name type="scientific">Stenotrophomonas mori</name>
    <dbReference type="NCBI Taxonomy" id="2871096"/>
    <lineage>
        <taxon>Bacteria</taxon>
        <taxon>Pseudomonadati</taxon>
        <taxon>Pseudomonadota</taxon>
        <taxon>Gammaproteobacteria</taxon>
        <taxon>Lysobacterales</taxon>
        <taxon>Lysobacteraceae</taxon>
        <taxon>Stenotrophomonas</taxon>
    </lineage>
</organism>
<reference evidence="2 3" key="1">
    <citation type="submission" date="2021-08" db="EMBL/GenBank/DDBJ databases">
        <title>Novel members of of the genus Stenotrophomonas from differernt environment.</title>
        <authorList>
            <person name="Deng Y."/>
        </authorList>
    </citation>
    <scope>NUCLEOTIDE SEQUENCE [LARGE SCALE GENOMIC DNA]</scope>
    <source>
        <strain evidence="2 3">CPCC 101365</strain>
    </source>
</reference>
<proteinExistence type="predicted"/>
<sequence>MNLSTFPRSLPARRRALQSGIGLLQVMLVLLLVATALAAAAVLVQSKRAPSQAVTQERTLRWADEAIAAFAAANARLPCPADTANGEENCAPGHAKGWLPARTLLGASGSDLPPGPVAYMVYRGDETLHLDLTAPGNAYQPPLIDGSPRQIVDQDGVEDEDGKLPSRAFASINGLDLCRSLELAQRDPYDATRAHADGVPANMAYGIAAAGPLAGATRLDGANSGPAAQLASPWQQWDSGYDDRVRVRTFDAAGQMLGCRLLGDLAGSAAAAHSALAPFSATALAAVPSGNEPFNVSIAGMDVLAAAVTLHDALAALQANNIDATESAVSSATKAQISLVFKLVTTAASLSDQITTLVTSAANLTRSIATCIASLGAMCWEVPLKTAAVVTSIIGLGEKGVTLAAKAAALPFVALALDASLKARDLARKAGPVAPPKNIEEARKQLECTLYARNCEDPTEWEVVYKRDKNGNPIPRRDAAGNPLYDEHGNPLYEEESRSEVPRVGLDTQVEIAKAEWQKLQYQVDMLEQWRLAPWGVAVQPRTDALGAPVLDGNGLPTHETVEITSRGVDGAYRSQAQQRIHPQRTCNLGSTSTDWKNCTPQRYRKTVETWVCKHVGANQGEYDEQGEACVHVGTETLTVDGEETTRPAGAYDRVKEISYAFDWDVATNDLIARRRAAEHWTDLNMREQELKKEIEQFQDNLDTWFKGGDAIYRKMLNQLDDEHHCDGKGLGSYTTSGWPNVNLPAKDMQKQQCINARSAVRYIDTCEKPITVNECRYVGSDAGRYSDSACTDRNGTPKDYGWQETSSGDYAKDDNSLATCRPNMLARLAGMQEEYALLDGKRNEARAAYQALPSPWVAYPSRTQPYAADGNYDWFEWAIETTEDKHGNPLTYDWVRTRFSDNYTYTYTYTWDCSTETETKSCSEQRSEVRTRSLPWYAREPYNAATSQSSPVLVTGNLELMNKDLCRFFAGRVWQGTFWGWPGSGNADWWGNTYPMGLYCQRYPYNRAFEDWRRAKLGAENARKNHDDTRKRFEELEEELENMRDGAAPGGGPTTQMSFGAEAALEHADSRGSTGPQAVVQP</sequence>
<dbReference type="Proteomes" id="UP001431235">
    <property type="component" value="Unassembled WGS sequence"/>
</dbReference>
<feature type="region of interest" description="Disordered" evidence="1">
    <location>
        <begin position="1038"/>
        <end position="1083"/>
    </location>
</feature>
<evidence type="ECO:0000313" key="3">
    <source>
        <dbReference type="Proteomes" id="UP001431235"/>
    </source>
</evidence>
<evidence type="ECO:0008006" key="4">
    <source>
        <dbReference type="Google" id="ProtNLM"/>
    </source>
</evidence>
<dbReference type="RefSeq" id="WP_250064507.1">
    <property type="nucleotide sequence ID" value="NZ_JAIKTS010000003.1"/>
</dbReference>
<evidence type="ECO:0000313" key="2">
    <source>
        <dbReference type="EMBL" id="MCL7715148.1"/>
    </source>
</evidence>
<keyword evidence="3" id="KW-1185">Reference proteome</keyword>
<dbReference type="EMBL" id="JAIKTS010000003">
    <property type="protein sequence ID" value="MCL7715148.1"/>
    <property type="molecule type" value="Genomic_DNA"/>
</dbReference>
<comment type="caution">
    <text evidence="2">The sequence shown here is derived from an EMBL/GenBank/DDBJ whole genome shotgun (WGS) entry which is preliminary data.</text>
</comment>
<evidence type="ECO:0000256" key="1">
    <source>
        <dbReference type="SAM" id="MobiDB-lite"/>
    </source>
</evidence>
<protein>
    <recommendedName>
        <fullName evidence="4">Type IV secretion protein Rhs</fullName>
    </recommendedName>
</protein>
<name>A0ABT0SII0_9GAMM</name>